<dbReference type="Proteomes" id="UP000002051">
    <property type="component" value="Unassembled WGS sequence"/>
</dbReference>
<dbReference type="eggNOG" id="ENOG502SFE3">
    <property type="taxonomic scope" value="Eukaryota"/>
</dbReference>
<dbReference type="PaxDb" id="3880-AES95638"/>
<dbReference type="EMBL" id="KL404049">
    <property type="protein sequence ID" value="KEH15338.1"/>
    <property type="molecule type" value="Genomic_DNA"/>
</dbReference>
<sequence length="88" mass="10292">GKYKFTSDYDCNMARSMWERTCMDRYPDHLKNARKMALREVNSVNLVDTKGHAPKGMKAEVWDGLVDIWLKPEWKKKSDANRCNRAAL</sequence>
<protein>
    <submittedName>
        <fullName evidence="1 2">Uncharacterized protein</fullName>
    </submittedName>
</protein>
<accession>A0A072TE97</accession>
<feature type="non-terminal residue" evidence="1">
    <location>
        <position position="1"/>
    </location>
</feature>
<name>A0A072TE97_MEDTR</name>
<reference evidence="1 3" key="2">
    <citation type="journal article" date="2014" name="BMC Genomics">
        <title>An improved genome release (version Mt4.0) for the model legume Medicago truncatula.</title>
        <authorList>
            <person name="Tang H."/>
            <person name="Krishnakumar V."/>
            <person name="Bidwell S."/>
            <person name="Rosen B."/>
            <person name="Chan A."/>
            <person name="Zhou S."/>
            <person name="Gentzbittel L."/>
            <person name="Childs K.L."/>
            <person name="Yandell M."/>
            <person name="Gundlach H."/>
            <person name="Mayer K.F."/>
            <person name="Schwartz D.C."/>
            <person name="Town C.D."/>
        </authorList>
    </citation>
    <scope>GENOME REANNOTATION</scope>
    <source>
        <strain evidence="1">A17</strain>
        <strain evidence="2 3">cv. Jemalong A17</strain>
    </source>
</reference>
<gene>
    <name evidence="1" type="ORF">MTR_1325s0010</name>
</gene>
<reference evidence="1 3" key="1">
    <citation type="journal article" date="2011" name="Nature">
        <title>The Medicago genome provides insight into the evolution of rhizobial symbioses.</title>
        <authorList>
            <person name="Young N.D."/>
            <person name="Debelle F."/>
            <person name="Oldroyd G.E."/>
            <person name="Geurts R."/>
            <person name="Cannon S.B."/>
            <person name="Udvardi M.K."/>
            <person name="Benedito V.A."/>
            <person name="Mayer K.F."/>
            <person name="Gouzy J."/>
            <person name="Schoof H."/>
            <person name="Van de Peer Y."/>
            <person name="Proost S."/>
            <person name="Cook D.R."/>
            <person name="Meyers B.C."/>
            <person name="Spannagl M."/>
            <person name="Cheung F."/>
            <person name="De Mita S."/>
            <person name="Krishnakumar V."/>
            <person name="Gundlach H."/>
            <person name="Zhou S."/>
            <person name="Mudge J."/>
            <person name="Bharti A.K."/>
            <person name="Murray J.D."/>
            <person name="Naoumkina M.A."/>
            <person name="Rosen B."/>
            <person name="Silverstein K.A."/>
            <person name="Tang H."/>
            <person name="Rombauts S."/>
            <person name="Zhao P.X."/>
            <person name="Zhou P."/>
            <person name="Barbe V."/>
            <person name="Bardou P."/>
            <person name="Bechner M."/>
            <person name="Bellec A."/>
            <person name="Berger A."/>
            <person name="Berges H."/>
            <person name="Bidwell S."/>
            <person name="Bisseling T."/>
            <person name="Choisne N."/>
            <person name="Couloux A."/>
            <person name="Denny R."/>
            <person name="Deshpande S."/>
            <person name="Dai X."/>
            <person name="Doyle J.J."/>
            <person name="Dudez A.M."/>
            <person name="Farmer A.D."/>
            <person name="Fouteau S."/>
            <person name="Franken C."/>
            <person name="Gibelin C."/>
            <person name="Gish J."/>
            <person name="Goldstein S."/>
            <person name="Gonzalez A.J."/>
            <person name="Green P.J."/>
            <person name="Hallab A."/>
            <person name="Hartog M."/>
            <person name="Hua A."/>
            <person name="Humphray S.J."/>
            <person name="Jeong D.H."/>
            <person name="Jing Y."/>
            <person name="Jocker A."/>
            <person name="Kenton S.M."/>
            <person name="Kim D.J."/>
            <person name="Klee K."/>
            <person name="Lai H."/>
            <person name="Lang C."/>
            <person name="Lin S."/>
            <person name="Macmil S.L."/>
            <person name="Magdelenat G."/>
            <person name="Matthews L."/>
            <person name="McCorrison J."/>
            <person name="Monaghan E.L."/>
            <person name="Mun J.H."/>
            <person name="Najar F.Z."/>
            <person name="Nicholson C."/>
            <person name="Noirot C."/>
            <person name="O'Bleness M."/>
            <person name="Paule C.R."/>
            <person name="Poulain J."/>
            <person name="Prion F."/>
            <person name="Qin B."/>
            <person name="Qu C."/>
            <person name="Retzel E.F."/>
            <person name="Riddle C."/>
            <person name="Sallet E."/>
            <person name="Samain S."/>
            <person name="Samson N."/>
            <person name="Sanders I."/>
            <person name="Saurat O."/>
            <person name="Scarpelli C."/>
            <person name="Schiex T."/>
            <person name="Segurens B."/>
            <person name="Severin A.J."/>
            <person name="Sherrier D.J."/>
            <person name="Shi R."/>
            <person name="Sims S."/>
            <person name="Singer S.R."/>
            <person name="Sinharoy S."/>
            <person name="Sterck L."/>
            <person name="Viollet A."/>
            <person name="Wang B.B."/>
            <person name="Wang K."/>
            <person name="Wang M."/>
            <person name="Wang X."/>
            <person name="Warfsmann J."/>
            <person name="Weissenbach J."/>
            <person name="White D.D."/>
            <person name="White J.D."/>
            <person name="Wiley G.B."/>
            <person name="Wincker P."/>
            <person name="Xing Y."/>
            <person name="Yang L."/>
            <person name="Yao Z."/>
            <person name="Ying F."/>
            <person name="Zhai J."/>
            <person name="Zhou L."/>
            <person name="Zuber A."/>
            <person name="Denarie J."/>
            <person name="Dixon R.A."/>
            <person name="May G.D."/>
            <person name="Schwartz D.C."/>
            <person name="Rogers J."/>
            <person name="Quetier F."/>
            <person name="Town C.D."/>
            <person name="Roe B.A."/>
        </authorList>
    </citation>
    <scope>NUCLEOTIDE SEQUENCE [LARGE SCALE GENOMIC DNA]</scope>
    <source>
        <strain evidence="1">A17</strain>
        <strain evidence="2 3">cv. Jemalong A17</strain>
    </source>
</reference>
<evidence type="ECO:0000313" key="3">
    <source>
        <dbReference type="Proteomes" id="UP000002051"/>
    </source>
</evidence>
<reference evidence="2" key="3">
    <citation type="submission" date="2015-06" db="UniProtKB">
        <authorList>
            <consortium name="EnsemblPlants"/>
        </authorList>
    </citation>
    <scope>IDENTIFICATION</scope>
    <source>
        <strain evidence="2">cv. Jemalong A17</strain>
    </source>
</reference>
<evidence type="ECO:0000313" key="2">
    <source>
        <dbReference type="EnsemblPlants" id="KEH15338"/>
    </source>
</evidence>
<dbReference type="AlphaFoldDB" id="A0A072TE97"/>
<dbReference type="HOGENOM" id="CLU_173629_0_0_1"/>
<proteinExistence type="predicted"/>
<keyword evidence="3" id="KW-1185">Reference proteome</keyword>
<dbReference type="EnsemblPlants" id="KEH15338">
    <property type="protein sequence ID" value="KEH15338"/>
    <property type="gene ID" value="MTR_1325s0010"/>
</dbReference>
<evidence type="ECO:0000313" key="1">
    <source>
        <dbReference type="EMBL" id="KEH15338.1"/>
    </source>
</evidence>
<organism evidence="1 3">
    <name type="scientific">Medicago truncatula</name>
    <name type="common">Barrel medic</name>
    <name type="synonym">Medicago tribuloides</name>
    <dbReference type="NCBI Taxonomy" id="3880"/>
    <lineage>
        <taxon>Eukaryota</taxon>
        <taxon>Viridiplantae</taxon>
        <taxon>Streptophyta</taxon>
        <taxon>Embryophyta</taxon>
        <taxon>Tracheophyta</taxon>
        <taxon>Spermatophyta</taxon>
        <taxon>Magnoliopsida</taxon>
        <taxon>eudicotyledons</taxon>
        <taxon>Gunneridae</taxon>
        <taxon>Pentapetalae</taxon>
        <taxon>rosids</taxon>
        <taxon>fabids</taxon>
        <taxon>Fabales</taxon>
        <taxon>Fabaceae</taxon>
        <taxon>Papilionoideae</taxon>
        <taxon>50 kb inversion clade</taxon>
        <taxon>NPAAA clade</taxon>
        <taxon>Hologalegina</taxon>
        <taxon>IRL clade</taxon>
        <taxon>Trifolieae</taxon>
        <taxon>Medicago</taxon>
    </lineage>
</organism>